<dbReference type="EMBL" id="CP019471">
    <property type="protein sequence ID" value="UQC75036.1"/>
    <property type="molecule type" value="Genomic_DNA"/>
</dbReference>
<evidence type="ECO:0000313" key="2">
    <source>
        <dbReference type="Proteomes" id="UP000830671"/>
    </source>
</evidence>
<keyword evidence="2" id="KW-1185">Reference proteome</keyword>
<dbReference type="GeneID" id="73335737"/>
<organism evidence="1 2">
    <name type="scientific">Colletotrichum lupini</name>
    <dbReference type="NCBI Taxonomy" id="145971"/>
    <lineage>
        <taxon>Eukaryota</taxon>
        <taxon>Fungi</taxon>
        <taxon>Dikarya</taxon>
        <taxon>Ascomycota</taxon>
        <taxon>Pezizomycotina</taxon>
        <taxon>Sordariomycetes</taxon>
        <taxon>Hypocreomycetidae</taxon>
        <taxon>Glomerellales</taxon>
        <taxon>Glomerellaceae</taxon>
        <taxon>Colletotrichum</taxon>
        <taxon>Colletotrichum acutatum species complex</taxon>
    </lineage>
</organism>
<reference evidence="1" key="1">
    <citation type="journal article" date="2021" name="Mol. Plant Microbe Interact.">
        <title>Complete Genome Sequence of the Plant-Pathogenic Fungus Colletotrichum lupini.</title>
        <authorList>
            <person name="Baroncelli R."/>
            <person name="Pensec F."/>
            <person name="Da Lio D."/>
            <person name="Boufleur T."/>
            <person name="Vicente I."/>
            <person name="Sarrocco S."/>
            <person name="Picot A."/>
            <person name="Baraldi E."/>
            <person name="Sukno S."/>
            <person name="Thon M."/>
            <person name="Le Floch G."/>
        </authorList>
    </citation>
    <scope>NUCLEOTIDE SEQUENCE</scope>
    <source>
        <strain evidence="1">IMI 504893</strain>
    </source>
</reference>
<dbReference type="Proteomes" id="UP000830671">
    <property type="component" value="Chromosome 1"/>
</dbReference>
<gene>
    <name evidence="1" type="ORF">CLUP02_01689</name>
</gene>
<dbReference type="KEGG" id="clup:CLUP02_01689"/>
<dbReference type="AlphaFoldDB" id="A0A9Q8W9J0"/>
<accession>A0A9Q8W9J0</accession>
<dbReference type="RefSeq" id="XP_049136684.1">
    <property type="nucleotide sequence ID" value="XM_049280727.1"/>
</dbReference>
<evidence type="ECO:0000313" key="1">
    <source>
        <dbReference type="EMBL" id="UQC75036.1"/>
    </source>
</evidence>
<protein>
    <submittedName>
        <fullName evidence="1">Uncharacterized protein</fullName>
    </submittedName>
</protein>
<sequence length="170" mass="19087">MPDTTKLACLAVRQRAGKRSWGLILLEKIRAREGMGNGGVQENIRIAEEDLRQAGTLASTDAYLGWSAEKYKPSEPSIHNPGRCYFKYGGPCLNSCMDALPLLLGNQGIIQPPQLHINKLRGKSHIINEKKLSMKCYLDVDEWEALTHWHQIAASRYLPESVRDELALCQ</sequence>
<proteinExistence type="predicted"/>
<name>A0A9Q8W9J0_9PEZI</name>